<dbReference type="AlphaFoldDB" id="A0A1N6UD63"/>
<accession>A0A1N6UD63</accession>
<dbReference type="Proteomes" id="UP000186953">
    <property type="component" value="Unassembled WGS sequence"/>
</dbReference>
<reference evidence="2" key="1">
    <citation type="submission" date="2017-01" db="EMBL/GenBank/DDBJ databases">
        <authorList>
            <person name="Varghese N."/>
            <person name="Submissions S."/>
        </authorList>
    </citation>
    <scope>NUCLEOTIDE SEQUENCE [LARGE SCALE GENOMIC DNA]</scope>
    <source>
        <strain evidence="2">DSM 15366</strain>
    </source>
</reference>
<keyword evidence="2" id="KW-1185">Reference proteome</keyword>
<evidence type="ECO:0000313" key="2">
    <source>
        <dbReference type="Proteomes" id="UP000186953"/>
    </source>
</evidence>
<dbReference type="STRING" id="228959.SAMN05421797_102301"/>
<protein>
    <submittedName>
        <fullName evidence="1">Uncharacterized protein</fullName>
    </submittedName>
</protein>
<evidence type="ECO:0000313" key="1">
    <source>
        <dbReference type="EMBL" id="SIQ63598.1"/>
    </source>
</evidence>
<gene>
    <name evidence="1" type="ORF">SAMN05421797_102301</name>
</gene>
<name>A0A1N6UD63_9FLAO</name>
<sequence length="55" mass="5948">MRPRISDGKDSAMLSLILILTPKPKNIRSASPAAEIRINIGAKKNPKITPNAPEI</sequence>
<organism evidence="1 2">
    <name type="scientific">Maribacter ulvicola</name>
    <dbReference type="NCBI Taxonomy" id="228959"/>
    <lineage>
        <taxon>Bacteria</taxon>
        <taxon>Pseudomonadati</taxon>
        <taxon>Bacteroidota</taxon>
        <taxon>Flavobacteriia</taxon>
        <taxon>Flavobacteriales</taxon>
        <taxon>Flavobacteriaceae</taxon>
        <taxon>Maribacter</taxon>
    </lineage>
</organism>
<dbReference type="EMBL" id="FTMA01000002">
    <property type="protein sequence ID" value="SIQ63598.1"/>
    <property type="molecule type" value="Genomic_DNA"/>
</dbReference>
<proteinExistence type="predicted"/>